<dbReference type="OrthoDB" id="3098at2759"/>
<comment type="subcellular location">
    <subcellularLocation>
        <location evidence="7">Nucleus</location>
        <location evidence="7">Nuclear pore complex</location>
    </subcellularLocation>
    <subcellularLocation>
        <location evidence="7">Nucleus membrane</location>
    </subcellularLocation>
</comment>
<evidence type="ECO:0000256" key="6">
    <source>
        <dbReference type="ARBA" id="ARBA00023242"/>
    </source>
</evidence>
<comment type="subunit">
    <text evidence="7">Part of the nuclear pore complex (NPC).</text>
</comment>
<gene>
    <name evidence="9" type="ORF">DEBURN_LOCUS6578</name>
</gene>
<dbReference type="InterPro" id="IPR007252">
    <property type="entry name" value="Nup84/Nup107"/>
</dbReference>
<evidence type="ECO:0000256" key="8">
    <source>
        <dbReference type="SAM" id="MobiDB-lite"/>
    </source>
</evidence>
<evidence type="ECO:0000256" key="5">
    <source>
        <dbReference type="ARBA" id="ARBA00023132"/>
    </source>
</evidence>
<evidence type="ECO:0000256" key="2">
    <source>
        <dbReference type="ARBA" id="ARBA00022816"/>
    </source>
</evidence>
<reference evidence="9" key="1">
    <citation type="submission" date="2021-06" db="EMBL/GenBank/DDBJ databases">
        <authorList>
            <person name="Kallberg Y."/>
            <person name="Tangrot J."/>
            <person name="Rosling A."/>
        </authorList>
    </citation>
    <scope>NUCLEOTIDE SEQUENCE</scope>
    <source>
        <strain evidence="9">AZ414A</strain>
    </source>
</reference>
<evidence type="ECO:0000313" key="9">
    <source>
        <dbReference type="EMBL" id="CAG8540331.1"/>
    </source>
</evidence>
<dbReference type="AlphaFoldDB" id="A0A9N9API2"/>
<dbReference type="PANTHER" id="PTHR13003:SF2">
    <property type="entry name" value="NUCLEAR PORE COMPLEX PROTEIN NUP107"/>
    <property type="match status" value="1"/>
</dbReference>
<accession>A0A9N9API2</accession>
<dbReference type="GO" id="GO:0031965">
    <property type="term" value="C:nuclear membrane"/>
    <property type="evidence" value="ECO:0007669"/>
    <property type="project" value="UniProtKB-SubCell"/>
</dbReference>
<dbReference type="GO" id="GO:0017056">
    <property type="term" value="F:structural constituent of nuclear pore"/>
    <property type="evidence" value="ECO:0007669"/>
    <property type="project" value="UniProtKB-UniRule"/>
</dbReference>
<dbReference type="GO" id="GO:0006406">
    <property type="term" value="P:mRNA export from nucleus"/>
    <property type="evidence" value="ECO:0007669"/>
    <property type="project" value="TreeGrafter"/>
</dbReference>
<evidence type="ECO:0000256" key="7">
    <source>
        <dbReference type="RuleBase" id="RU365072"/>
    </source>
</evidence>
<keyword evidence="1 7" id="KW-0813">Transport</keyword>
<feature type="region of interest" description="Disordered" evidence="8">
    <location>
        <begin position="1"/>
        <end position="23"/>
    </location>
</feature>
<evidence type="ECO:0000256" key="1">
    <source>
        <dbReference type="ARBA" id="ARBA00022448"/>
    </source>
</evidence>
<evidence type="ECO:0000256" key="4">
    <source>
        <dbReference type="ARBA" id="ARBA00023010"/>
    </source>
</evidence>
<dbReference type="PANTHER" id="PTHR13003">
    <property type="entry name" value="NUP107-RELATED"/>
    <property type="match status" value="1"/>
</dbReference>
<sequence length="828" mass="97723">MKETDGEMEDSDETRVGKQPDKKTTNEVGIHLTLKELRNNLIAIATVTFDSAMLYAQKILHEKPMIDLYIYSSNIKEAIETVEKLFKKFTNALISDDVDKEGITGRYNIEVPNVRVMIERKAKPRRRADWWKQVMDVIEKSTELFKKLVQISQPKNAKVVYHARDENNEPAVKIMMVSKFLHQIENNQEMFLTEGEEYFTMQDVFTQFTEAYSKNYQQVDVQKKPESYEELCDNFLERIKQQVRSFTSEYKHCIMWEAERNTWNLISQLQLLRSTTKDVGISPKSYQTERDLFNRLAEENHDFAEALIVRKWLQEKAPPFNPVETQSELWGFTRDYIMYTLKDTEGNKYLDPDGPYRNGIPLHHSDQYFNLKGRSSMEVLDEELPVPTKFVDFSPEDIFRAVEALKVDKYPIMELFHKIQKLYILNQPFTIINVLKEELTNNQLRQNENDVYCYILRFAAYFVLYLRELKLPIPENEGMEGDEIIKLYTELLIEYQQNKIIALYASKLPKKLSIDTYATFLKNIMESRDKRRILYILAENHGLDVKSITRATFDLIFNEPDVEDQHGLVTSLRLNDLDPPLRETTSPVSNQDSIKIRGLEWLTFNNEQVIEAFDRANALCRRFLVKGKLNAVKHVFYAISNHESPLSSFKIDEDDDKQGYEYSVINEYTFYYNMTEFFSKNEEWAKISREKLHKKETEFDTRIREATEAVEKLFEKFTNALISDNDDKEGIIGRYNIEDEERKKELNLIKDIYVPNIVLRLHHIYEKTRDGNQEYLNKSFRLANLIADGDQALYVHFLRSKKLPILIECIKNSYLEIIRTNPRDIFLY</sequence>
<keyword evidence="3" id="KW-0653">Protein transport</keyword>
<keyword evidence="4 7" id="KW-0811">Translocation</keyword>
<dbReference type="GO" id="GO:0000973">
    <property type="term" value="P:post-transcriptional tethering of RNA polymerase II gene DNA at nuclear periphery"/>
    <property type="evidence" value="ECO:0007669"/>
    <property type="project" value="TreeGrafter"/>
</dbReference>
<keyword evidence="7" id="KW-0472">Membrane</keyword>
<protein>
    <recommendedName>
        <fullName evidence="7">Nuclear pore complex protein</fullName>
    </recommendedName>
</protein>
<keyword evidence="5 7" id="KW-0906">Nuclear pore complex</keyword>
<comment type="function">
    <text evidence="7">Functions as a component of the nuclear pore complex (NPC).</text>
</comment>
<dbReference type="GO" id="GO:0006606">
    <property type="term" value="P:protein import into nucleus"/>
    <property type="evidence" value="ECO:0007669"/>
    <property type="project" value="TreeGrafter"/>
</dbReference>
<organism evidence="9 10">
    <name type="scientific">Diversispora eburnea</name>
    <dbReference type="NCBI Taxonomy" id="1213867"/>
    <lineage>
        <taxon>Eukaryota</taxon>
        <taxon>Fungi</taxon>
        <taxon>Fungi incertae sedis</taxon>
        <taxon>Mucoromycota</taxon>
        <taxon>Glomeromycotina</taxon>
        <taxon>Glomeromycetes</taxon>
        <taxon>Diversisporales</taxon>
        <taxon>Diversisporaceae</taxon>
        <taxon>Diversispora</taxon>
    </lineage>
</organism>
<keyword evidence="2" id="KW-0509">mRNA transport</keyword>
<dbReference type="Pfam" id="PF04121">
    <property type="entry name" value="Nup84_Nup100"/>
    <property type="match status" value="2"/>
</dbReference>
<keyword evidence="6 7" id="KW-0539">Nucleus</keyword>
<evidence type="ECO:0000313" key="10">
    <source>
        <dbReference type="Proteomes" id="UP000789706"/>
    </source>
</evidence>
<comment type="similarity">
    <text evidence="7">Belongs to the nucleoporin Nup84/Nup107 family.</text>
</comment>
<feature type="compositionally biased region" description="Acidic residues" evidence="8">
    <location>
        <begin position="1"/>
        <end position="12"/>
    </location>
</feature>
<dbReference type="Proteomes" id="UP000789706">
    <property type="component" value="Unassembled WGS sequence"/>
</dbReference>
<proteinExistence type="inferred from homology"/>
<keyword evidence="10" id="KW-1185">Reference proteome</keyword>
<dbReference type="GO" id="GO:0031080">
    <property type="term" value="C:nuclear pore outer ring"/>
    <property type="evidence" value="ECO:0007669"/>
    <property type="project" value="TreeGrafter"/>
</dbReference>
<dbReference type="Gene3D" id="1.20.190.50">
    <property type="match status" value="1"/>
</dbReference>
<feature type="compositionally biased region" description="Basic and acidic residues" evidence="8">
    <location>
        <begin position="13"/>
        <end position="23"/>
    </location>
</feature>
<evidence type="ECO:0000256" key="3">
    <source>
        <dbReference type="ARBA" id="ARBA00022927"/>
    </source>
</evidence>
<comment type="caution">
    <text evidence="9">The sequence shown here is derived from an EMBL/GenBank/DDBJ whole genome shotgun (WGS) entry which is preliminary data.</text>
</comment>
<dbReference type="EMBL" id="CAJVPK010000691">
    <property type="protein sequence ID" value="CAG8540331.1"/>
    <property type="molecule type" value="Genomic_DNA"/>
</dbReference>
<name>A0A9N9API2_9GLOM</name>